<dbReference type="InterPro" id="IPR034660">
    <property type="entry name" value="DinB/YfiT-like"/>
</dbReference>
<dbReference type="InterPro" id="IPR024344">
    <property type="entry name" value="MDMPI_metal-binding"/>
</dbReference>
<keyword evidence="3" id="KW-1185">Reference proteome</keyword>
<dbReference type="InterPro" id="IPR017520">
    <property type="entry name" value="CHP03086"/>
</dbReference>
<gene>
    <name evidence="2" type="ORF">KDL28_22475</name>
</gene>
<dbReference type="Proteomes" id="UP001165283">
    <property type="component" value="Unassembled WGS sequence"/>
</dbReference>
<evidence type="ECO:0000313" key="2">
    <source>
        <dbReference type="EMBL" id="MCO1657832.1"/>
    </source>
</evidence>
<dbReference type="Gene3D" id="1.20.120.450">
    <property type="entry name" value="dinb family like domain"/>
    <property type="match status" value="1"/>
</dbReference>
<feature type="domain" description="Mycothiol-dependent maleylpyruvate isomerase metal-binding" evidence="1">
    <location>
        <begin position="3"/>
        <end position="123"/>
    </location>
</feature>
<reference evidence="2" key="1">
    <citation type="submission" date="2021-04" db="EMBL/GenBank/DDBJ databases">
        <title>Pseudonocardia sp. nov., isolated from sandy soil of mangrove forest.</title>
        <authorList>
            <person name="Zan Z."/>
            <person name="Huang R."/>
            <person name="Liu W."/>
        </authorList>
    </citation>
    <scope>NUCLEOTIDE SEQUENCE</scope>
    <source>
        <strain evidence="2">S2-4</strain>
    </source>
</reference>
<dbReference type="NCBIfam" id="TIGR03083">
    <property type="entry name" value="maleylpyruvate isomerase family mycothiol-dependent enzyme"/>
    <property type="match status" value="1"/>
</dbReference>
<comment type="caution">
    <text evidence="2">The sequence shown here is derived from an EMBL/GenBank/DDBJ whole genome shotgun (WGS) entry which is preliminary data.</text>
</comment>
<protein>
    <submittedName>
        <fullName evidence="2">TIGR03086 family protein</fullName>
    </submittedName>
</protein>
<dbReference type="NCBIfam" id="TIGR03086">
    <property type="entry name" value="TIGR03086 family metal-binding protein"/>
    <property type="match status" value="1"/>
</dbReference>
<proteinExistence type="predicted"/>
<sequence>MTAAAAPLPGIVRAAARAPLDSPTPCAGWDLAALVRHQLYWAPFLAAAGRRADGTPVAATEQDVPLADWAAALDAAHADIVAAWTDGAAWTGTTTMGGPDPMPAPVIGNMVLGELVVHGWDLARTAGTPASWPDDVLGPVLDAVREMGPMGREMGIFGPEVEVPADAPLLDKIVAATGRTP</sequence>
<name>A0ABT1A493_9PSEU</name>
<evidence type="ECO:0000313" key="3">
    <source>
        <dbReference type="Proteomes" id="UP001165283"/>
    </source>
</evidence>
<dbReference type="SUPFAM" id="SSF109854">
    <property type="entry name" value="DinB/YfiT-like putative metalloenzymes"/>
    <property type="match status" value="1"/>
</dbReference>
<dbReference type="InterPro" id="IPR017517">
    <property type="entry name" value="Maleyloyr_isom"/>
</dbReference>
<dbReference type="Pfam" id="PF11716">
    <property type="entry name" value="MDMPI_N"/>
    <property type="match status" value="1"/>
</dbReference>
<evidence type="ECO:0000259" key="1">
    <source>
        <dbReference type="Pfam" id="PF11716"/>
    </source>
</evidence>
<dbReference type="EMBL" id="JAGSOV010000046">
    <property type="protein sequence ID" value="MCO1657832.1"/>
    <property type="molecule type" value="Genomic_DNA"/>
</dbReference>
<organism evidence="2 3">
    <name type="scientific">Pseudonocardia humida</name>
    <dbReference type="NCBI Taxonomy" id="2800819"/>
    <lineage>
        <taxon>Bacteria</taxon>
        <taxon>Bacillati</taxon>
        <taxon>Actinomycetota</taxon>
        <taxon>Actinomycetes</taxon>
        <taxon>Pseudonocardiales</taxon>
        <taxon>Pseudonocardiaceae</taxon>
        <taxon>Pseudonocardia</taxon>
    </lineage>
</organism>
<accession>A0ABT1A493</accession>